<evidence type="ECO:0000256" key="7">
    <source>
        <dbReference type="ARBA" id="ARBA00022989"/>
    </source>
</evidence>
<evidence type="ECO:0000256" key="8">
    <source>
        <dbReference type="ARBA" id="ARBA00023136"/>
    </source>
</evidence>
<dbReference type="AlphaFoldDB" id="A0A6J5DL78"/>
<evidence type="ECO:0000313" key="10">
    <source>
        <dbReference type="EMBL" id="CAB3754214.1"/>
    </source>
</evidence>
<feature type="transmembrane region" description="Helical" evidence="9">
    <location>
        <begin position="342"/>
        <end position="361"/>
    </location>
</feature>
<keyword evidence="5" id="KW-0808">Transferase</keyword>
<dbReference type="SUPFAM" id="SSF53448">
    <property type="entry name" value="Nucleotide-diphospho-sugar transferases"/>
    <property type="match status" value="1"/>
</dbReference>
<sequence>MSPAHWLAFGCALVCGAAAFLGIVYTLLAAVLLGRFLARPGAEPVGFPPVTIVKPLHGAEWALARNLESFCKQDYPGEVQFVFGVHDAADPALATVDDLRRRFPDAHITVVSDPTLHGPNRKISNILNMLPRAEHDVLVFADSDVHVEPTYLRRVIGELQRPGVGLVTCAYRGDPDPGFWPRMSAHSTNYQFLPGVVAGLALRMARPCFGQTIAMRRETLDLIGGLTQFARHLAEDHAIGEAVRAAGQQIAIPPFAVAHACVETTAAQLVAHELRWSRTIRRIDPLGHLGSALMYPLAFALLAVACSVAAAWACWLAGAALAARGLLKFLSDRALRQPSRHWWMLPLGDIGAFAMFLASFLSSRVIWRGFSFRVDGDGLISPVQDKSLGIAMSSESN</sequence>
<keyword evidence="8 9" id="KW-0472">Membrane</keyword>
<gene>
    <name evidence="10" type="ORF">LMG29739_01923</name>
</gene>
<protein>
    <recommendedName>
        <fullName evidence="12">Ceramide glucosyltransferase</fullName>
    </recommendedName>
</protein>
<comment type="subcellular location">
    <subcellularLocation>
        <location evidence="1">Membrane</location>
        <topology evidence="1">Multi-pass membrane protein</topology>
    </subcellularLocation>
</comment>
<dbReference type="Gene3D" id="3.90.550.10">
    <property type="entry name" value="Spore Coat Polysaccharide Biosynthesis Protein SpsA, Chain A"/>
    <property type="match status" value="1"/>
</dbReference>
<evidence type="ECO:0000256" key="2">
    <source>
        <dbReference type="ARBA" id="ARBA00004760"/>
    </source>
</evidence>
<evidence type="ECO:0000313" key="11">
    <source>
        <dbReference type="Proteomes" id="UP000494329"/>
    </source>
</evidence>
<proteinExistence type="predicted"/>
<keyword evidence="4" id="KW-0328">Glycosyltransferase</keyword>
<dbReference type="GO" id="GO:0006679">
    <property type="term" value="P:glucosylceramide biosynthetic process"/>
    <property type="evidence" value="ECO:0007669"/>
    <property type="project" value="TreeGrafter"/>
</dbReference>
<accession>A0A6J5DL78</accession>
<evidence type="ECO:0008006" key="12">
    <source>
        <dbReference type="Google" id="ProtNLM"/>
    </source>
</evidence>
<dbReference type="EMBL" id="CADIKF010000011">
    <property type="protein sequence ID" value="CAB3754214.1"/>
    <property type="molecule type" value="Genomic_DNA"/>
</dbReference>
<evidence type="ECO:0000256" key="3">
    <source>
        <dbReference type="ARBA" id="ARBA00004991"/>
    </source>
</evidence>
<feature type="transmembrane region" description="Helical" evidence="9">
    <location>
        <begin position="297"/>
        <end position="322"/>
    </location>
</feature>
<evidence type="ECO:0000256" key="4">
    <source>
        <dbReference type="ARBA" id="ARBA00022676"/>
    </source>
</evidence>
<name>A0A6J5DL78_9BURK</name>
<keyword evidence="11" id="KW-1185">Reference proteome</keyword>
<dbReference type="GO" id="GO:0016020">
    <property type="term" value="C:membrane"/>
    <property type="evidence" value="ECO:0007669"/>
    <property type="project" value="UniProtKB-SubCell"/>
</dbReference>
<organism evidence="10 11">
    <name type="scientific">Paraburkholderia solisilvae</name>
    <dbReference type="NCBI Taxonomy" id="624376"/>
    <lineage>
        <taxon>Bacteria</taxon>
        <taxon>Pseudomonadati</taxon>
        <taxon>Pseudomonadota</taxon>
        <taxon>Betaproteobacteria</taxon>
        <taxon>Burkholderiales</taxon>
        <taxon>Burkholderiaceae</taxon>
        <taxon>Paraburkholderia</taxon>
    </lineage>
</organism>
<dbReference type="CDD" id="cd02520">
    <property type="entry name" value="Glucosylceramide_synthase"/>
    <property type="match status" value="1"/>
</dbReference>
<evidence type="ECO:0000256" key="9">
    <source>
        <dbReference type="SAM" id="Phobius"/>
    </source>
</evidence>
<keyword evidence="6 9" id="KW-0812">Transmembrane</keyword>
<dbReference type="InterPro" id="IPR025993">
    <property type="entry name" value="Ceramide_glucosylTrfase"/>
</dbReference>
<dbReference type="PANTHER" id="PTHR12726">
    <property type="entry name" value="CERAMIDE GLUCOSYLTRANSFERASE"/>
    <property type="match status" value="1"/>
</dbReference>
<keyword evidence="7 9" id="KW-1133">Transmembrane helix</keyword>
<dbReference type="Pfam" id="PF13506">
    <property type="entry name" value="Glyco_transf_21"/>
    <property type="match status" value="1"/>
</dbReference>
<comment type="pathway">
    <text evidence="3">Sphingolipid metabolism.</text>
</comment>
<comment type="pathway">
    <text evidence="2">Lipid metabolism; sphingolipid metabolism.</text>
</comment>
<dbReference type="InterPro" id="IPR029044">
    <property type="entry name" value="Nucleotide-diphossugar_trans"/>
</dbReference>
<reference evidence="10 11" key="1">
    <citation type="submission" date="2020-04" db="EMBL/GenBank/DDBJ databases">
        <authorList>
            <person name="De Canck E."/>
        </authorList>
    </citation>
    <scope>NUCLEOTIDE SEQUENCE [LARGE SCALE GENOMIC DNA]</scope>
    <source>
        <strain evidence="10 11">LMG 29739</strain>
    </source>
</reference>
<dbReference type="PANTHER" id="PTHR12726:SF0">
    <property type="entry name" value="CERAMIDE GLUCOSYLTRANSFERASE"/>
    <property type="match status" value="1"/>
</dbReference>
<dbReference type="Proteomes" id="UP000494329">
    <property type="component" value="Unassembled WGS sequence"/>
</dbReference>
<dbReference type="InterPro" id="IPR017835">
    <property type="entry name" value="Hopen-assoc_HpnI"/>
</dbReference>
<dbReference type="NCBIfam" id="TIGR03472">
    <property type="entry name" value="HpnI"/>
    <property type="match status" value="1"/>
</dbReference>
<evidence type="ECO:0000256" key="5">
    <source>
        <dbReference type="ARBA" id="ARBA00022679"/>
    </source>
</evidence>
<feature type="transmembrane region" description="Helical" evidence="9">
    <location>
        <begin position="6"/>
        <end position="33"/>
    </location>
</feature>
<evidence type="ECO:0000256" key="6">
    <source>
        <dbReference type="ARBA" id="ARBA00022692"/>
    </source>
</evidence>
<dbReference type="RefSeq" id="WP_175110652.1">
    <property type="nucleotide sequence ID" value="NZ_CADIKF010000011.1"/>
</dbReference>
<evidence type="ECO:0000256" key="1">
    <source>
        <dbReference type="ARBA" id="ARBA00004141"/>
    </source>
</evidence>
<dbReference type="GO" id="GO:0008120">
    <property type="term" value="F:ceramide glucosyltransferase activity"/>
    <property type="evidence" value="ECO:0007669"/>
    <property type="project" value="TreeGrafter"/>
</dbReference>